<evidence type="ECO:0000256" key="3">
    <source>
        <dbReference type="ARBA" id="ARBA00023015"/>
    </source>
</evidence>
<dbReference type="SUPFAM" id="SSF46689">
    <property type="entry name" value="Homeodomain-like"/>
    <property type="match status" value="1"/>
</dbReference>
<dbReference type="PANTHER" id="PTHR32071">
    <property type="entry name" value="TRANSCRIPTIONAL REGULATORY PROTEIN"/>
    <property type="match status" value="1"/>
</dbReference>
<dbReference type="NCBIfam" id="TIGR00229">
    <property type="entry name" value="sensory_box"/>
    <property type="match status" value="1"/>
</dbReference>
<keyword evidence="8" id="KW-1185">Reference proteome</keyword>
<dbReference type="RefSeq" id="WP_094762816.1">
    <property type="nucleotide sequence ID" value="NZ_FQZL01000011.1"/>
</dbReference>
<evidence type="ECO:0000256" key="2">
    <source>
        <dbReference type="ARBA" id="ARBA00022840"/>
    </source>
</evidence>
<dbReference type="CDD" id="cd00009">
    <property type="entry name" value="AAA"/>
    <property type="match status" value="1"/>
</dbReference>
<reference evidence="7 8" key="1">
    <citation type="submission" date="2016-11" db="EMBL/GenBank/DDBJ databases">
        <authorList>
            <person name="Jaros S."/>
            <person name="Januszkiewicz K."/>
            <person name="Wedrychowicz H."/>
        </authorList>
    </citation>
    <scope>NUCLEOTIDE SEQUENCE [LARGE SCALE GENOMIC DNA]</scope>
    <source>
        <strain evidence="7 8">DSM 17477</strain>
    </source>
</reference>
<dbReference type="FunFam" id="3.40.50.300:FF:000006">
    <property type="entry name" value="DNA-binding transcriptional regulator NtrC"/>
    <property type="match status" value="1"/>
</dbReference>
<dbReference type="GO" id="GO:0006355">
    <property type="term" value="P:regulation of DNA-templated transcription"/>
    <property type="evidence" value="ECO:0007669"/>
    <property type="project" value="InterPro"/>
</dbReference>
<dbReference type="InterPro" id="IPR058031">
    <property type="entry name" value="AAA_lid_NorR"/>
</dbReference>
<dbReference type="InterPro" id="IPR000014">
    <property type="entry name" value="PAS"/>
</dbReference>
<dbReference type="Gene3D" id="3.30.450.20">
    <property type="entry name" value="PAS domain"/>
    <property type="match status" value="1"/>
</dbReference>
<dbReference type="InterPro" id="IPR003593">
    <property type="entry name" value="AAA+_ATPase"/>
</dbReference>
<dbReference type="Proteomes" id="UP000184052">
    <property type="component" value="Unassembled WGS sequence"/>
</dbReference>
<proteinExistence type="predicted"/>
<dbReference type="InterPro" id="IPR002197">
    <property type="entry name" value="HTH_Fis"/>
</dbReference>
<dbReference type="Gene3D" id="1.10.10.60">
    <property type="entry name" value="Homeodomain-like"/>
    <property type="match status" value="1"/>
</dbReference>
<evidence type="ECO:0000259" key="6">
    <source>
        <dbReference type="PROSITE" id="PS50112"/>
    </source>
</evidence>
<dbReference type="SMART" id="SM00091">
    <property type="entry name" value="PAS"/>
    <property type="match status" value="2"/>
</dbReference>
<dbReference type="InterPro" id="IPR035965">
    <property type="entry name" value="PAS-like_dom_sf"/>
</dbReference>
<sequence length="561" mass="64103">MDNQTLMKIFDALGMYLLTTDNEGRIIDANNNFLAKFNDIILDITNISYIDLKAYDMLKDHDMSEIEITLLNSVHILERFKSADNYYFLIRKKVDNQTNRIYEKVVNSINERIVASDKEGNVLLFNKASEDYEKISKDKIIGHNITDLYNLTEESSLLMSVIRTGEPLLNIHQYSVNNMGLMIDDMVDTWPIFENGELFGAVSIMTDYTKIESLSKQIIDLQSKLINLNENDNGQSPLSARYSFKDIICTSDNMNGIISVAKRAAKSNSPILVHGETGTGKELFAQSIHNYSANSKGPFVAINCAAIPDNLLEGLLFGTVKGAFTDAIDRPGLFEQAEGGTILLDELNSMSLNLQSKLLRVLQENKVRRVGGSKEISINTRVITAMNENPIAAVKENKIRQDLFYRIGVVLIEVPPLRKRKEDIPILSKMFILKFNRNLDRQVERLSTDVFEAFDRYNWSGNVRELQHTIEYAMNIAHENERIIELKHLPSHITDPFEKMNKNETSSQTLEEKLNVEEIKILTKELAENNWKIAETARKLGLKRQSLQYRIKKYSLKKEYP</sequence>
<dbReference type="SUPFAM" id="SSF52540">
    <property type="entry name" value="P-loop containing nucleoside triphosphate hydrolases"/>
    <property type="match status" value="1"/>
</dbReference>
<keyword evidence="1" id="KW-0547">Nucleotide-binding</keyword>
<gene>
    <name evidence="7" type="ORF">SAMN02745751_01833</name>
</gene>
<dbReference type="PROSITE" id="PS00675">
    <property type="entry name" value="SIGMA54_INTERACT_1"/>
    <property type="match status" value="1"/>
</dbReference>
<feature type="domain" description="PAS" evidence="6">
    <location>
        <begin position="98"/>
        <end position="156"/>
    </location>
</feature>
<dbReference type="PROSITE" id="PS00676">
    <property type="entry name" value="SIGMA54_INTERACT_2"/>
    <property type="match status" value="1"/>
</dbReference>
<dbReference type="InterPro" id="IPR009057">
    <property type="entry name" value="Homeodomain-like_sf"/>
</dbReference>
<dbReference type="STRING" id="1121476.SAMN02745751_01833"/>
<evidence type="ECO:0000259" key="5">
    <source>
        <dbReference type="PROSITE" id="PS50045"/>
    </source>
</evidence>
<feature type="domain" description="Sigma-54 factor interaction" evidence="5">
    <location>
        <begin position="247"/>
        <end position="475"/>
    </location>
</feature>
<dbReference type="SUPFAM" id="SSF55785">
    <property type="entry name" value="PYP-like sensor domain (PAS domain)"/>
    <property type="match status" value="1"/>
</dbReference>
<dbReference type="PANTHER" id="PTHR32071:SF74">
    <property type="entry name" value="TRANSCRIPTIONAL ACTIVATOR ROCR"/>
    <property type="match status" value="1"/>
</dbReference>
<dbReference type="GO" id="GO:0005524">
    <property type="term" value="F:ATP binding"/>
    <property type="evidence" value="ECO:0007669"/>
    <property type="project" value="UniProtKB-KW"/>
</dbReference>
<dbReference type="Pfam" id="PF02954">
    <property type="entry name" value="HTH_8"/>
    <property type="match status" value="1"/>
</dbReference>
<dbReference type="InterPro" id="IPR002078">
    <property type="entry name" value="Sigma_54_int"/>
</dbReference>
<accession>A0A1M6GTL6</accession>
<dbReference type="Gene3D" id="1.10.8.60">
    <property type="match status" value="1"/>
</dbReference>
<name>A0A1M6GTL6_9FIRM</name>
<dbReference type="Pfam" id="PF25601">
    <property type="entry name" value="AAA_lid_14"/>
    <property type="match status" value="1"/>
</dbReference>
<keyword evidence="2" id="KW-0067">ATP-binding</keyword>
<dbReference type="OrthoDB" id="5411866at2"/>
<evidence type="ECO:0000256" key="4">
    <source>
        <dbReference type="ARBA" id="ARBA00023163"/>
    </source>
</evidence>
<organism evidence="7 8">
    <name type="scientific">Dethiosulfatibacter aminovorans DSM 17477</name>
    <dbReference type="NCBI Taxonomy" id="1121476"/>
    <lineage>
        <taxon>Bacteria</taxon>
        <taxon>Bacillati</taxon>
        <taxon>Bacillota</taxon>
        <taxon>Tissierellia</taxon>
        <taxon>Dethiosulfatibacter</taxon>
    </lineage>
</organism>
<dbReference type="PROSITE" id="PS50045">
    <property type="entry name" value="SIGMA54_INTERACT_4"/>
    <property type="match status" value="1"/>
</dbReference>
<keyword evidence="4" id="KW-0804">Transcription</keyword>
<dbReference type="InterPro" id="IPR025943">
    <property type="entry name" value="Sigma_54_int_dom_ATP-bd_2"/>
</dbReference>
<dbReference type="Pfam" id="PF00158">
    <property type="entry name" value="Sigma54_activat"/>
    <property type="match status" value="1"/>
</dbReference>
<evidence type="ECO:0000313" key="7">
    <source>
        <dbReference type="EMBL" id="SHJ13295.1"/>
    </source>
</evidence>
<dbReference type="InterPro" id="IPR025662">
    <property type="entry name" value="Sigma_54_int_dom_ATP-bd_1"/>
</dbReference>
<dbReference type="SMART" id="SM00382">
    <property type="entry name" value="AAA"/>
    <property type="match status" value="1"/>
</dbReference>
<dbReference type="AlphaFoldDB" id="A0A1M6GTL6"/>
<protein>
    <submittedName>
        <fullName evidence="7">Arginine utilization regulatory protein</fullName>
    </submittedName>
</protein>
<dbReference type="GO" id="GO:0043565">
    <property type="term" value="F:sequence-specific DNA binding"/>
    <property type="evidence" value="ECO:0007669"/>
    <property type="project" value="InterPro"/>
</dbReference>
<keyword evidence="3" id="KW-0805">Transcription regulation</keyword>
<dbReference type="PROSITE" id="PS50112">
    <property type="entry name" value="PAS"/>
    <property type="match status" value="1"/>
</dbReference>
<dbReference type="PRINTS" id="PR01590">
    <property type="entry name" value="HTHFIS"/>
</dbReference>
<evidence type="ECO:0000313" key="8">
    <source>
        <dbReference type="Proteomes" id="UP000184052"/>
    </source>
</evidence>
<evidence type="ECO:0000256" key="1">
    <source>
        <dbReference type="ARBA" id="ARBA00022741"/>
    </source>
</evidence>
<dbReference type="Gene3D" id="3.40.50.300">
    <property type="entry name" value="P-loop containing nucleotide triphosphate hydrolases"/>
    <property type="match status" value="1"/>
</dbReference>
<dbReference type="EMBL" id="FQZL01000011">
    <property type="protein sequence ID" value="SHJ13295.1"/>
    <property type="molecule type" value="Genomic_DNA"/>
</dbReference>
<dbReference type="InterPro" id="IPR027417">
    <property type="entry name" value="P-loop_NTPase"/>
</dbReference>
<dbReference type="Pfam" id="PF13426">
    <property type="entry name" value="PAS_9"/>
    <property type="match status" value="1"/>
</dbReference>